<dbReference type="PANTHER" id="PTHR37891">
    <property type="entry name" value="OS06G0113900 PROTEIN"/>
    <property type="match status" value="1"/>
</dbReference>
<keyword evidence="4" id="KW-1185">Reference proteome</keyword>
<proteinExistence type="predicted"/>
<gene>
    <name evidence="3" type="ORF">CKAN_00972700</name>
</gene>
<dbReference type="AlphaFoldDB" id="A0A3S3MJC6"/>
<dbReference type="PANTHER" id="PTHR37891:SF1">
    <property type="entry name" value="OS06G0113900 PROTEIN"/>
    <property type="match status" value="1"/>
</dbReference>
<name>A0A3S3MJC6_9MAGN</name>
<feature type="transmembrane region" description="Helical" evidence="2">
    <location>
        <begin position="66"/>
        <end position="85"/>
    </location>
</feature>
<reference evidence="3 4" key="1">
    <citation type="journal article" date="2019" name="Nat. Plants">
        <title>Stout camphor tree genome fills gaps in understanding of flowering plant genome evolution.</title>
        <authorList>
            <person name="Chaw S.M."/>
            <person name="Liu Y.C."/>
            <person name="Wu Y.W."/>
            <person name="Wang H.Y."/>
            <person name="Lin C.I."/>
            <person name="Wu C.S."/>
            <person name="Ke H.M."/>
            <person name="Chang L.Y."/>
            <person name="Hsu C.Y."/>
            <person name="Yang H.T."/>
            <person name="Sudianto E."/>
            <person name="Hsu M.H."/>
            <person name="Wu K.P."/>
            <person name="Wang L.N."/>
            <person name="Leebens-Mack J.H."/>
            <person name="Tsai I.J."/>
        </authorList>
    </citation>
    <scope>NUCLEOTIDE SEQUENCE [LARGE SCALE GENOMIC DNA]</scope>
    <source>
        <strain evidence="4">cv. Chaw 1501</strain>
        <tissue evidence="3">Young leaves</tissue>
    </source>
</reference>
<evidence type="ECO:0000313" key="4">
    <source>
        <dbReference type="Proteomes" id="UP000283530"/>
    </source>
</evidence>
<feature type="region of interest" description="Disordered" evidence="1">
    <location>
        <begin position="418"/>
        <end position="437"/>
    </location>
</feature>
<keyword evidence="2" id="KW-0812">Transmembrane</keyword>
<feature type="transmembrane region" description="Helical" evidence="2">
    <location>
        <begin position="136"/>
        <end position="158"/>
    </location>
</feature>
<dbReference type="Proteomes" id="UP000283530">
    <property type="component" value="Unassembled WGS sequence"/>
</dbReference>
<feature type="transmembrane region" description="Helical" evidence="2">
    <location>
        <begin position="170"/>
        <end position="192"/>
    </location>
</feature>
<sequence length="451" mass="48062">MSKTTGNWSCTDCRYEALVHGSITVNNLKLSPLVWASITWAAGILISSPILAGLAFHLDHGHNQSLISGAATITGAIFCLPAGLFKSVWLFALYTAFIVAASTVATAAHTRHLGLMIRGFTGPTVRRQHFSRRGSIASWLSLYATAAGTVGAAIIAAFTYHMLHLEEKLVSLWVVSIFSGLKWMVGACLAFTGNRPGPNLEKEVAASARWGWAFAIFKYPHAAGSAAGILLSSFGASCIFTGGVLYVAGELCIKPVLILFLWLAYFLFPLFSLPLLHPLQLLIRADALRMMFFGSLISAITSGAGFYFRYSNWPKSYLILAAVFQGTAACVLHAFGRVLMLDCSPPGREGSFSIWFVWVKAIGTCAGFTVASAYAGNVGRSFGIAFLSIIAGVVLMIFGNISNLGGAVAAGHVTEAASHEEGSPAQGRDNSSEWRGSVHTVVKEDGRASHV</sequence>
<feature type="transmembrane region" description="Helical" evidence="2">
    <location>
        <begin position="381"/>
        <end position="398"/>
    </location>
</feature>
<feature type="transmembrane region" description="Helical" evidence="2">
    <location>
        <begin position="226"/>
        <end position="249"/>
    </location>
</feature>
<protein>
    <submittedName>
        <fullName evidence="3">Uncharacterized protein</fullName>
    </submittedName>
</protein>
<feature type="transmembrane region" description="Helical" evidence="2">
    <location>
        <begin position="33"/>
        <end position="54"/>
    </location>
</feature>
<keyword evidence="2" id="KW-1133">Transmembrane helix</keyword>
<feature type="transmembrane region" description="Helical" evidence="2">
    <location>
        <begin position="316"/>
        <end position="340"/>
    </location>
</feature>
<evidence type="ECO:0000313" key="3">
    <source>
        <dbReference type="EMBL" id="RWR81060.1"/>
    </source>
</evidence>
<keyword evidence="2" id="KW-0472">Membrane</keyword>
<organism evidence="3 4">
    <name type="scientific">Cinnamomum micranthum f. kanehirae</name>
    <dbReference type="NCBI Taxonomy" id="337451"/>
    <lineage>
        <taxon>Eukaryota</taxon>
        <taxon>Viridiplantae</taxon>
        <taxon>Streptophyta</taxon>
        <taxon>Embryophyta</taxon>
        <taxon>Tracheophyta</taxon>
        <taxon>Spermatophyta</taxon>
        <taxon>Magnoliopsida</taxon>
        <taxon>Magnoliidae</taxon>
        <taxon>Laurales</taxon>
        <taxon>Lauraceae</taxon>
        <taxon>Cinnamomum</taxon>
    </lineage>
</organism>
<feature type="transmembrane region" description="Helical" evidence="2">
    <location>
        <begin position="352"/>
        <end position="375"/>
    </location>
</feature>
<evidence type="ECO:0000256" key="2">
    <source>
        <dbReference type="SAM" id="Phobius"/>
    </source>
</evidence>
<dbReference type="EMBL" id="QPKB01000003">
    <property type="protein sequence ID" value="RWR81060.1"/>
    <property type="molecule type" value="Genomic_DNA"/>
</dbReference>
<accession>A0A3S3MJC6</accession>
<comment type="caution">
    <text evidence="3">The sequence shown here is derived from an EMBL/GenBank/DDBJ whole genome shotgun (WGS) entry which is preliminary data.</text>
</comment>
<evidence type="ECO:0000256" key="1">
    <source>
        <dbReference type="SAM" id="MobiDB-lite"/>
    </source>
</evidence>
<feature type="transmembrane region" description="Helical" evidence="2">
    <location>
        <begin position="91"/>
        <end position="108"/>
    </location>
</feature>
<feature type="transmembrane region" description="Helical" evidence="2">
    <location>
        <begin position="288"/>
        <end position="310"/>
    </location>
</feature>
<feature type="transmembrane region" description="Helical" evidence="2">
    <location>
        <begin position="255"/>
        <end position="276"/>
    </location>
</feature>
<dbReference type="OrthoDB" id="1869137at2759"/>